<reference evidence="3" key="2">
    <citation type="submission" date="2018-05" db="EMBL/GenBank/DDBJ databases">
        <authorList>
            <person name="Ferrari B."/>
        </authorList>
    </citation>
    <scope>NUCLEOTIDE SEQUENCE</scope>
    <source>
        <strain evidence="3">RRmetagenome_bin12</strain>
    </source>
</reference>
<evidence type="ECO:0000313" key="5">
    <source>
        <dbReference type="Proteomes" id="UP000606991"/>
    </source>
</evidence>
<dbReference type="InterPro" id="IPR004013">
    <property type="entry name" value="PHP_dom"/>
</dbReference>
<proteinExistence type="predicted"/>
<dbReference type="SMART" id="SM00481">
    <property type="entry name" value="POLIIIAc"/>
    <property type="match status" value="1"/>
</dbReference>
<name>A0A2W5ZCB0_9BACT</name>
<evidence type="ECO:0000313" key="4">
    <source>
        <dbReference type="Proteomes" id="UP000248724"/>
    </source>
</evidence>
<dbReference type="PANTHER" id="PTHR36928:SF1">
    <property type="entry name" value="PHOSPHATASE YCDX-RELATED"/>
    <property type="match status" value="1"/>
</dbReference>
<dbReference type="SUPFAM" id="SSF89550">
    <property type="entry name" value="PHP domain-like"/>
    <property type="match status" value="1"/>
</dbReference>
<dbReference type="GO" id="GO:0005829">
    <property type="term" value="C:cytosol"/>
    <property type="evidence" value="ECO:0007669"/>
    <property type="project" value="TreeGrafter"/>
</dbReference>
<gene>
    <name evidence="3" type="ORF">DLM65_02600</name>
    <name evidence="2" type="ORF">JF886_12820</name>
</gene>
<dbReference type="InterPro" id="IPR016195">
    <property type="entry name" value="Pol/histidinol_Pase-like"/>
</dbReference>
<dbReference type="AlphaFoldDB" id="A0A2W5ZCB0"/>
<evidence type="ECO:0000313" key="3">
    <source>
        <dbReference type="EMBL" id="PZR83062.1"/>
    </source>
</evidence>
<dbReference type="EMBL" id="QHBU01000046">
    <property type="protein sequence ID" value="PZR83062.1"/>
    <property type="molecule type" value="Genomic_DNA"/>
</dbReference>
<feature type="domain" description="Polymerase/histidinol phosphatase N-terminal" evidence="1">
    <location>
        <begin position="81"/>
        <end position="164"/>
    </location>
</feature>
<accession>A0A934JX70</accession>
<comment type="caution">
    <text evidence="3">The sequence shown here is derived from an EMBL/GenBank/DDBJ whole genome shotgun (WGS) entry which is preliminary data.</text>
</comment>
<dbReference type="Proteomes" id="UP000606991">
    <property type="component" value="Unassembled WGS sequence"/>
</dbReference>
<evidence type="ECO:0000313" key="2">
    <source>
        <dbReference type="EMBL" id="MBJ7595719.1"/>
    </source>
</evidence>
<dbReference type="GO" id="GO:0042578">
    <property type="term" value="F:phosphoric ester hydrolase activity"/>
    <property type="evidence" value="ECO:0007669"/>
    <property type="project" value="TreeGrafter"/>
</dbReference>
<dbReference type="InterPro" id="IPR050243">
    <property type="entry name" value="PHP_phosphatase"/>
</dbReference>
<dbReference type="Gene3D" id="3.20.20.140">
    <property type="entry name" value="Metal-dependent hydrolases"/>
    <property type="match status" value="1"/>
</dbReference>
<reference evidence="2 5" key="3">
    <citation type="submission" date="2020-10" db="EMBL/GenBank/DDBJ databases">
        <title>Ca. Dormibacterota MAGs.</title>
        <authorList>
            <person name="Montgomery K."/>
        </authorList>
    </citation>
    <scope>NUCLEOTIDE SEQUENCE [LARGE SCALE GENOMIC DNA]</scope>
    <source>
        <strain evidence="2">SC8812_S17_18</strain>
    </source>
</reference>
<dbReference type="Proteomes" id="UP000248724">
    <property type="component" value="Unassembled WGS sequence"/>
</dbReference>
<dbReference type="PANTHER" id="PTHR36928">
    <property type="entry name" value="PHOSPHATASE YCDX-RELATED"/>
    <property type="match status" value="1"/>
</dbReference>
<dbReference type="GO" id="GO:0008270">
    <property type="term" value="F:zinc ion binding"/>
    <property type="evidence" value="ECO:0007669"/>
    <property type="project" value="TreeGrafter"/>
</dbReference>
<organism evidence="3 4">
    <name type="scientific">Candidatus Aeolococcus gillhamiae</name>
    <dbReference type="NCBI Taxonomy" id="3127015"/>
    <lineage>
        <taxon>Bacteria</taxon>
        <taxon>Bacillati</taxon>
        <taxon>Candidatus Dormiibacterota</taxon>
        <taxon>Candidatus Dormibacteria</taxon>
        <taxon>Candidatus Aeolococcales</taxon>
        <taxon>Candidatus Aeolococcaceae</taxon>
        <taxon>Candidatus Aeolococcus</taxon>
    </lineage>
</organism>
<evidence type="ECO:0000259" key="1">
    <source>
        <dbReference type="SMART" id="SM00481"/>
    </source>
</evidence>
<dbReference type="EMBL" id="JAEKNS010000131">
    <property type="protein sequence ID" value="MBJ7595719.1"/>
    <property type="molecule type" value="Genomic_DNA"/>
</dbReference>
<dbReference type="Pfam" id="PF02811">
    <property type="entry name" value="PHP"/>
    <property type="match status" value="1"/>
</dbReference>
<accession>A0A2W5ZCB0</accession>
<dbReference type="InterPro" id="IPR003141">
    <property type="entry name" value="Pol/His_phosphatase_N"/>
</dbReference>
<reference evidence="3 4" key="1">
    <citation type="journal article" date="2017" name="Nature">
        <title>Atmospheric trace gases support primary production in Antarctic desert surface soil.</title>
        <authorList>
            <person name="Ji M."/>
            <person name="Greening C."/>
            <person name="Vanwonterghem I."/>
            <person name="Carere C.R."/>
            <person name="Bay S.K."/>
            <person name="Steen J.A."/>
            <person name="Montgomery K."/>
            <person name="Lines T."/>
            <person name="Beardall J."/>
            <person name="van Dorst J."/>
            <person name="Snape I."/>
            <person name="Stott M.B."/>
            <person name="Hugenholtz P."/>
            <person name="Ferrari B.C."/>
        </authorList>
    </citation>
    <scope>NUCLEOTIDE SEQUENCE [LARGE SCALE GENOMIC DNA]</scope>
    <source>
        <strain evidence="3">RRmetagenome_bin12</strain>
    </source>
</reference>
<sequence length="326" mass="35253">MRRASRAALGWDVPAADVVAAGLPLTTLARVGPWLAQFIGDWVAAGTTAPPAPPLRSGFMARADALRIVAGGQGWSSAVRCDLQMHTLSSDGHASLEAMARRCLELGYSHMAVTDHSEGLRIAHGMDATTRAAQATEVRDLNALLAAEGHPFRVLHGLEMNVDPEGGGDTDPDVLAGLDIVLGAFHSKLRLPEDQTDRYIRALHNPTVDVLAHPRGRMYDRRLGLTARWDEVFEAAAELGVALEVDAYPDRQDLDVELLRLAARHEVWVAVDTDAHHPVDLDAMPLGIAALIVAGIPRERVINTLAHDALVEWVAARRARARARAR</sequence>
<protein>
    <recommendedName>
        <fullName evidence="1">Polymerase/histidinol phosphatase N-terminal domain-containing protein</fullName>
    </recommendedName>
</protein>